<dbReference type="InterPro" id="IPR035919">
    <property type="entry name" value="EAL_sf"/>
</dbReference>
<accession>E9SF69</accession>
<dbReference type="Gene3D" id="3.20.20.450">
    <property type="entry name" value="EAL domain"/>
    <property type="match status" value="1"/>
</dbReference>
<dbReference type="Proteomes" id="UP000004259">
    <property type="component" value="Unassembled WGS sequence"/>
</dbReference>
<evidence type="ECO:0000313" key="2">
    <source>
        <dbReference type="EMBL" id="EGC02088.1"/>
    </source>
</evidence>
<dbReference type="InterPro" id="IPR050706">
    <property type="entry name" value="Cyclic-di-GMP_PDE-like"/>
</dbReference>
<reference evidence="2 3" key="1">
    <citation type="submission" date="2011-02" db="EMBL/GenBank/DDBJ databases">
        <authorList>
            <person name="Nelson K.E."/>
            <person name="Sutton G."/>
            <person name="Torralba M."/>
            <person name="Durkin S."/>
            <person name="Harkins D."/>
            <person name="Montgomery R."/>
            <person name="Ziemer C."/>
            <person name="Klaassens E."/>
            <person name="Ocuiv P."/>
            <person name="Morrison M."/>
        </authorList>
    </citation>
    <scope>NUCLEOTIDE SEQUENCE [LARGE SCALE GENOMIC DNA]</scope>
    <source>
        <strain evidence="2 3">8</strain>
    </source>
</reference>
<dbReference type="OrthoDB" id="9813903at2"/>
<protein>
    <submittedName>
        <fullName evidence="2">Cyclic diguanylate phosphodiesterase (EAL) domain protein</fullName>
    </submittedName>
</protein>
<feature type="domain" description="EAL" evidence="1">
    <location>
        <begin position="81"/>
        <end position="329"/>
    </location>
</feature>
<dbReference type="SUPFAM" id="SSF141868">
    <property type="entry name" value="EAL domain-like"/>
    <property type="match status" value="1"/>
</dbReference>
<evidence type="ECO:0000313" key="3">
    <source>
        <dbReference type="Proteomes" id="UP000004259"/>
    </source>
</evidence>
<dbReference type="STRING" id="246199.CUS_5281"/>
<dbReference type="PANTHER" id="PTHR33121">
    <property type="entry name" value="CYCLIC DI-GMP PHOSPHODIESTERASE PDEF"/>
    <property type="match status" value="1"/>
</dbReference>
<name>E9SF69_RUMAL</name>
<sequence length="695" mass="75435">MTDYTKGIALLEEYARKAADTDSTAALDELDRKYSGKLKKACGESELDRLLEAVSELARRYISRSENVHGASSGKKELTDSEKAENKLVQKLLDKNLFTYHFQPIVRADSGEIFAYEALMRAKDMDGISPFHILKYAELSGRLAEVEQYTFLNVLKLASAENDPFQGKPVFINSMPDIHIRPEKNAEIEKMLSERISSVVIEMVESSEYKDSELDMIKEKYSSLGIPIAIDDYGTGYSNISNLLRYTPNFVKIDRSLLSGIENNPNKKHFVREIIDFCHENKIMALAEGVENSEELRCVILLGADLIQGFYTARPSAEIISEIPYSVKAEICAHRQELEDGRRLRIYTAEKGEKIYLERLARDGYSCLQIGNGYSDGSITVSGSSHHDSGIHMIIADGFSGRVALENVRLSNLAGRPCIDLGGSSAVTLVLTGSNILVGGGIRVPESAKLITEGEGSLDIKLGDTDYYGIGCDLSSRHGRLEFLQDGTVTITATSHAGVLIGSGLGGEIIIGRGRYVLGAAGSSNVCIGAIEGDTVIDILGCDIDCTSSGAFSVGIGAENGNADIHIKYSSVKISIDSQISAGLGDLRGDRATVHVESVSIVMEMSADTLTAYGSLFGQSDILIERSSVKITADGPKALAFGGIKGRAMLTFTDIDLSSKISNTLNIITRADNEDIHTKGGRYRLNLNGRQLETL</sequence>
<dbReference type="SMART" id="SM00052">
    <property type="entry name" value="EAL"/>
    <property type="match status" value="1"/>
</dbReference>
<dbReference type="CDD" id="cd01948">
    <property type="entry name" value="EAL"/>
    <property type="match status" value="1"/>
</dbReference>
<dbReference type="AlphaFoldDB" id="E9SF69"/>
<dbReference type="EMBL" id="ADKM02000112">
    <property type="protein sequence ID" value="EGC02088.1"/>
    <property type="molecule type" value="Genomic_DNA"/>
</dbReference>
<dbReference type="Pfam" id="PF00563">
    <property type="entry name" value="EAL"/>
    <property type="match status" value="1"/>
</dbReference>
<keyword evidence="3" id="KW-1185">Reference proteome</keyword>
<comment type="caution">
    <text evidence="2">The sequence shown here is derived from an EMBL/GenBank/DDBJ whole genome shotgun (WGS) entry which is preliminary data.</text>
</comment>
<dbReference type="RefSeq" id="WP_002851654.1">
    <property type="nucleotide sequence ID" value="NZ_ADKM02000112.1"/>
</dbReference>
<dbReference type="InterPro" id="IPR001633">
    <property type="entry name" value="EAL_dom"/>
</dbReference>
<dbReference type="PROSITE" id="PS50883">
    <property type="entry name" value="EAL"/>
    <property type="match status" value="1"/>
</dbReference>
<organism evidence="2 3">
    <name type="scientific">Ruminococcus albus 8</name>
    <dbReference type="NCBI Taxonomy" id="246199"/>
    <lineage>
        <taxon>Bacteria</taxon>
        <taxon>Bacillati</taxon>
        <taxon>Bacillota</taxon>
        <taxon>Clostridia</taxon>
        <taxon>Eubacteriales</taxon>
        <taxon>Oscillospiraceae</taxon>
        <taxon>Ruminococcus</taxon>
    </lineage>
</organism>
<dbReference type="eggNOG" id="COG2200">
    <property type="taxonomic scope" value="Bacteria"/>
</dbReference>
<dbReference type="PANTHER" id="PTHR33121:SF76">
    <property type="entry name" value="SIGNALING PROTEIN"/>
    <property type="match status" value="1"/>
</dbReference>
<evidence type="ECO:0000259" key="1">
    <source>
        <dbReference type="PROSITE" id="PS50883"/>
    </source>
</evidence>
<gene>
    <name evidence="2" type="ORF">CUS_5281</name>
</gene>
<dbReference type="GO" id="GO:0071111">
    <property type="term" value="F:cyclic-guanylate-specific phosphodiesterase activity"/>
    <property type="evidence" value="ECO:0007669"/>
    <property type="project" value="InterPro"/>
</dbReference>
<proteinExistence type="predicted"/>